<dbReference type="OrthoDB" id="5642573at2"/>
<dbReference type="GO" id="GO:0008757">
    <property type="term" value="F:S-adenosylmethionine-dependent methyltransferase activity"/>
    <property type="evidence" value="ECO:0007669"/>
    <property type="project" value="InterPro"/>
</dbReference>
<dbReference type="Pfam" id="PF08241">
    <property type="entry name" value="Methyltransf_11"/>
    <property type="match status" value="1"/>
</dbReference>
<accession>A0A5C5UYW6</accession>
<evidence type="ECO:0000313" key="2">
    <source>
        <dbReference type="EMBL" id="TWT31328.1"/>
    </source>
</evidence>
<dbReference type="Proteomes" id="UP000316714">
    <property type="component" value="Unassembled WGS sequence"/>
</dbReference>
<dbReference type="RefSeq" id="WP_146568504.1">
    <property type="nucleotide sequence ID" value="NZ_SIHJ01000004.1"/>
</dbReference>
<keyword evidence="2" id="KW-0830">Ubiquinone</keyword>
<dbReference type="PANTHER" id="PTHR43861:SF1">
    <property type="entry name" value="TRANS-ACONITATE 2-METHYLTRANSFERASE"/>
    <property type="match status" value="1"/>
</dbReference>
<name>A0A5C5UYW6_9BACT</name>
<dbReference type="PANTHER" id="PTHR43861">
    <property type="entry name" value="TRANS-ACONITATE 2-METHYLTRANSFERASE-RELATED"/>
    <property type="match status" value="1"/>
</dbReference>
<reference evidence="2 3" key="1">
    <citation type="submission" date="2019-02" db="EMBL/GenBank/DDBJ databases">
        <title>Deep-cultivation of Planctomycetes and their phenomic and genomic characterization uncovers novel biology.</title>
        <authorList>
            <person name="Wiegand S."/>
            <person name="Jogler M."/>
            <person name="Boedeker C."/>
            <person name="Pinto D."/>
            <person name="Vollmers J."/>
            <person name="Rivas-Marin E."/>
            <person name="Kohn T."/>
            <person name="Peeters S.H."/>
            <person name="Heuer A."/>
            <person name="Rast P."/>
            <person name="Oberbeckmann S."/>
            <person name="Bunk B."/>
            <person name="Jeske O."/>
            <person name="Meyerdierks A."/>
            <person name="Storesund J.E."/>
            <person name="Kallscheuer N."/>
            <person name="Luecker S."/>
            <person name="Lage O.M."/>
            <person name="Pohl T."/>
            <person name="Merkel B.J."/>
            <person name="Hornburger P."/>
            <person name="Mueller R.-W."/>
            <person name="Bruemmer F."/>
            <person name="Labrenz M."/>
            <person name="Spormann A.M."/>
            <person name="Op Den Camp H."/>
            <person name="Overmann J."/>
            <person name="Amann R."/>
            <person name="Jetten M.S.M."/>
            <person name="Mascher T."/>
            <person name="Medema M.H."/>
            <person name="Devos D.P."/>
            <person name="Kaster A.-K."/>
            <person name="Ovreas L."/>
            <person name="Rohde M."/>
            <person name="Galperin M.Y."/>
            <person name="Jogler C."/>
        </authorList>
    </citation>
    <scope>NUCLEOTIDE SEQUENCE [LARGE SCALE GENOMIC DNA]</scope>
    <source>
        <strain evidence="2 3">KOR34</strain>
    </source>
</reference>
<dbReference type="CDD" id="cd02440">
    <property type="entry name" value="AdoMet_MTases"/>
    <property type="match status" value="1"/>
</dbReference>
<dbReference type="GO" id="GO:0102208">
    <property type="term" value="F:2-polyprenyl-6-hydroxyphenol methylase activity"/>
    <property type="evidence" value="ECO:0007669"/>
    <property type="project" value="UniProtKB-EC"/>
</dbReference>
<dbReference type="InterPro" id="IPR029063">
    <property type="entry name" value="SAM-dependent_MTases_sf"/>
</dbReference>
<protein>
    <submittedName>
        <fullName evidence="2">Ubiquinone biosynthesis O-methyltransferase</fullName>
        <ecNumber evidence="2">2.1.1.222</ecNumber>
    </submittedName>
</protein>
<gene>
    <name evidence="2" type="primary">ubiG</name>
    <name evidence="2" type="ORF">KOR34_47070</name>
</gene>
<evidence type="ECO:0000313" key="3">
    <source>
        <dbReference type="Proteomes" id="UP000316714"/>
    </source>
</evidence>
<keyword evidence="2" id="KW-0489">Methyltransferase</keyword>
<keyword evidence="3" id="KW-1185">Reference proteome</keyword>
<dbReference type="SUPFAM" id="SSF53335">
    <property type="entry name" value="S-adenosyl-L-methionine-dependent methyltransferases"/>
    <property type="match status" value="1"/>
</dbReference>
<dbReference type="GO" id="GO:0032259">
    <property type="term" value="P:methylation"/>
    <property type="evidence" value="ECO:0007669"/>
    <property type="project" value="UniProtKB-KW"/>
</dbReference>
<evidence type="ECO:0000259" key="1">
    <source>
        <dbReference type="Pfam" id="PF08241"/>
    </source>
</evidence>
<keyword evidence="2" id="KW-0808">Transferase</keyword>
<dbReference type="EC" id="2.1.1.222" evidence="2"/>
<comment type="caution">
    <text evidence="2">The sequence shown here is derived from an EMBL/GenBank/DDBJ whole genome shotgun (WGS) entry which is preliminary data.</text>
</comment>
<proteinExistence type="predicted"/>
<dbReference type="AlphaFoldDB" id="A0A5C5UYW6"/>
<feature type="domain" description="Methyltransferase type 11" evidence="1">
    <location>
        <begin position="63"/>
        <end position="157"/>
    </location>
</feature>
<dbReference type="EMBL" id="SIHJ01000004">
    <property type="protein sequence ID" value="TWT31328.1"/>
    <property type="molecule type" value="Genomic_DNA"/>
</dbReference>
<organism evidence="2 3">
    <name type="scientific">Posidoniimonas corsicana</name>
    <dbReference type="NCBI Taxonomy" id="1938618"/>
    <lineage>
        <taxon>Bacteria</taxon>
        <taxon>Pseudomonadati</taxon>
        <taxon>Planctomycetota</taxon>
        <taxon>Planctomycetia</taxon>
        <taxon>Pirellulales</taxon>
        <taxon>Lacipirellulaceae</taxon>
        <taxon>Posidoniimonas</taxon>
    </lineage>
</organism>
<dbReference type="Gene3D" id="3.40.50.150">
    <property type="entry name" value="Vaccinia Virus protein VP39"/>
    <property type="match status" value="1"/>
</dbReference>
<sequence length="276" mass="30667">MDERLDRIASMANQIAYEGRDLDEYIDGAPHIKHESLRELYGRLVLEVFDAAKESTDSPVVADLGAGEGGVTLPFLELGAQVVAVDISSSQLAALKSKAQGRSDQLDARCQDIHDFLKEEDASYDIVAVNAFLHHIPDYLSLIRRAVSLLKPGGVFFSFQDPLRYDTVGFANRALTDTGYFFWRLSGGAKGDVLGGIYRRARRKFGVYHDDSKSDNAEYHVVRNGVDQEAIANLLVELGCECRVVRYYSSQNTLFQKLGEKLGLENVFGVVAKRPR</sequence>
<dbReference type="InterPro" id="IPR013216">
    <property type="entry name" value="Methyltransf_11"/>
</dbReference>